<organism evidence="1 2">
    <name type="scientific">Pedobacter steynii</name>
    <dbReference type="NCBI Taxonomy" id="430522"/>
    <lineage>
        <taxon>Bacteria</taxon>
        <taxon>Pseudomonadati</taxon>
        <taxon>Bacteroidota</taxon>
        <taxon>Sphingobacteriia</taxon>
        <taxon>Sphingobacteriales</taxon>
        <taxon>Sphingobacteriaceae</taxon>
        <taxon>Pedobacter</taxon>
    </lineage>
</organism>
<gene>
    <name evidence="1" type="ORF">SAMN05421820_11419</name>
</gene>
<evidence type="ECO:0000313" key="2">
    <source>
        <dbReference type="Proteomes" id="UP000183200"/>
    </source>
</evidence>
<sequence length="164" mass="19630">MMAHWVLLRLEEVKYFMRNATIISLILCSLFCKAQKEVSIVAKFKALKTFVPYPFLPNDSVIRFQKRKYLVKTKAYLENGEFIGVDIWNALGYVEYTKNELSRFSELFYTNNEIDLAKTAKIIDDKDFNIDSKTYRIRFFNKKRKEIYFFAGIDPEYLHIIRYK</sequence>
<dbReference type="Proteomes" id="UP000183200">
    <property type="component" value="Unassembled WGS sequence"/>
</dbReference>
<proteinExistence type="predicted"/>
<evidence type="ECO:0000313" key="1">
    <source>
        <dbReference type="EMBL" id="SDO36311.1"/>
    </source>
</evidence>
<dbReference type="EMBL" id="FNGY01000014">
    <property type="protein sequence ID" value="SDO36311.1"/>
    <property type="molecule type" value="Genomic_DNA"/>
</dbReference>
<dbReference type="AlphaFoldDB" id="A0A1H0IYW8"/>
<name>A0A1H0IYW8_9SPHI</name>
<reference evidence="2" key="1">
    <citation type="submission" date="2016-10" db="EMBL/GenBank/DDBJ databases">
        <authorList>
            <person name="Varghese N."/>
            <person name="Submissions S."/>
        </authorList>
    </citation>
    <scope>NUCLEOTIDE SEQUENCE [LARGE SCALE GENOMIC DNA]</scope>
    <source>
        <strain evidence="2">DSM 19110</strain>
    </source>
</reference>
<accession>A0A1H0IYW8</accession>
<keyword evidence="2" id="KW-1185">Reference proteome</keyword>
<protein>
    <submittedName>
        <fullName evidence="1">Uncharacterized protein</fullName>
    </submittedName>
</protein>